<feature type="domain" description="DUF2383" evidence="1">
    <location>
        <begin position="14"/>
        <end position="115"/>
    </location>
</feature>
<dbReference type="OrthoDB" id="7166292at2"/>
<accession>A0A3E0WMC5</accession>
<comment type="caution">
    <text evidence="2">The sequence shown here is derived from an EMBL/GenBank/DDBJ whole genome shotgun (WGS) entry which is preliminary data.</text>
</comment>
<evidence type="ECO:0000313" key="2">
    <source>
        <dbReference type="EMBL" id="RFA34102.1"/>
    </source>
</evidence>
<organism evidence="2 3">
    <name type="scientific">Alkalilimnicola ehrlichii</name>
    <dbReference type="NCBI Taxonomy" id="351052"/>
    <lineage>
        <taxon>Bacteria</taxon>
        <taxon>Pseudomonadati</taxon>
        <taxon>Pseudomonadota</taxon>
        <taxon>Gammaproteobacteria</taxon>
        <taxon>Chromatiales</taxon>
        <taxon>Ectothiorhodospiraceae</taxon>
        <taxon>Alkalilimnicola</taxon>
    </lineage>
</organism>
<dbReference type="InterPro" id="IPR012347">
    <property type="entry name" value="Ferritin-like"/>
</dbReference>
<keyword evidence="3" id="KW-1185">Reference proteome</keyword>
<evidence type="ECO:0000259" key="1">
    <source>
        <dbReference type="Pfam" id="PF09537"/>
    </source>
</evidence>
<dbReference type="AlphaFoldDB" id="A0A3E0WMC5"/>
<protein>
    <recommendedName>
        <fullName evidence="1">DUF2383 domain-containing protein</fullName>
    </recommendedName>
</protein>
<sequence>MATSIGTESDPLALLTHLIELDLDAVEAYEAAIQRLDDPQAREPLEEFKAEHIRHVDELSQVVHRLGGVPPQSADLHGLLAKGKVLIANLAGERAILSALRSNEEDTVQAYERAVGRPELDLALHELLARNLEDDHRHRAWLQAKLRTL</sequence>
<proteinExistence type="predicted"/>
<dbReference type="Proteomes" id="UP000256763">
    <property type="component" value="Unassembled WGS sequence"/>
</dbReference>
<dbReference type="InterPro" id="IPR009078">
    <property type="entry name" value="Ferritin-like_SF"/>
</dbReference>
<gene>
    <name evidence="2" type="ORF">CAL65_15710</name>
</gene>
<evidence type="ECO:0000313" key="3">
    <source>
        <dbReference type="Proteomes" id="UP000256763"/>
    </source>
</evidence>
<dbReference type="CDD" id="cd00657">
    <property type="entry name" value="Ferritin_like"/>
    <property type="match status" value="1"/>
</dbReference>
<dbReference type="EMBL" id="NFZW01000017">
    <property type="protein sequence ID" value="RFA34102.1"/>
    <property type="molecule type" value="Genomic_DNA"/>
</dbReference>
<dbReference type="Gene3D" id="1.20.1260.10">
    <property type="match status" value="1"/>
</dbReference>
<reference evidence="3" key="1">
    <citation type="submission" date="2017-05" db="EMBL/GenBank/DDBJ databases">
        <authorList>
            <person name="Sharma S."/>
            <person name="Sidhu C."/>
            <person name="Pinnaka A.K."/>
        </authorList>
    </citation>
    <scope>NUCLEOTIDE SEQUENCE [LARGE SCALE GENOMIC DNA]</scope>
    <source>
        <strain evidence="3">AK93</strain>
    </source>
</reference>
<dbReference type="RefSeq" id="WP_116303160.1">
    <property type="nucleotide sequence ID" value="NZ_NFZV01000018.1"/>
</dbReference>
<dbReference type="InterPro" id="IPR019052">
    <property type="entry name" value="DUF2383"/>
</dbReference>
<dbReference type="SUPFAM" id="SSF47240">
    <property type="entry name" value="Ferritin-like"/>
    <property type="match status" value="1"/>
</dbReference>
<dbReference type="Pfam" id="PF09537">
    <property type="entry name" value="DUF2383"/>
    <property type="match status" value="1"/>
</dbReference>
<name>A0A3E0WMC5_9GAMM</name>